<dbReference type="Pfam" id="PF23788">
    <property type="entry name" value="EDRF1_N"/>
    <property type="match status" value="2"/>
</dbReference>
<dbReference type="GO" id="GO:0045893">
    <property type="term" value="P:positive regulation of DNA-templated transcription"/>
    <property type="evidence" value="ECO:0007669"/>
    <property type="project" value="TreeGrafter"/>
</dbReference>
<dbReference type="AlphaFoldDB" id="A0A8S9KFM6"/>
<dbReference type="PANTHER" id="PTHR15000">
    <property type="entry name" value="ERYTHROID DIFFERENTIATION-RELATED FACTOR 1"/>
    <property type="match status" value="1"/>
</dbReference>
<dbReference type="Gene3D" id="1.25.40.10">
    <property type="entry name" value="Tetratricopeptide repeat domain"/>
    <property type="match status" value="1"/>
</dbReference>
<feature type="region of interest" description="Disordered" evidence="1">
    <location>
        <begin position="500"/>
        <end position="529"/>
    </location>
</feature>
<feature type="domain" description="EDRF1 N-terminal" evidence="2">
    <location>
        <begin position="30"/>
        <end position="75"/>
    </location>
</feature>
<evidence type="ECO:0000259" key="2">
    <source>
        <dbReference type="Pfam" id="PF23788"/>
    </source>
</evidence>
<evidence type="ECO:0000256" key="1">
    <source>
        <dbReference type="SAM" id="MobiDB-lite"/>
    </source>
</evidence>
<name>A0A8S9KFM6_BRACR</name>
<feature type="compositionally biased region" description="Basic and acidic residues" evidence="1">
    <location>
        <begin position="500"/>
        <end position="516"/>
    </location>
</feature>
<feature type="region of interest" description="Disordered" evidence="1">
    <location>
        <begin position="121"/>
        <end position="200"/>
    </location>
</feature>
<protein>
    <recommendedName>
        <fullName evidence="2">EDRF1 N-terminal domain-containing protein</fullName>
    </recommendedName>
</protein>
<reference evidence="3" key="1">
    <citation type="submission" date="2019-12" db="EMBL/GenBank/DDBJ databases">
        <title>Genome sequencing and annotation of Brassica cretica.</title>
        <authorList>
            <person name="Studholme D.J."/>
            <person name="Sarris P.F."/>
        </authorList>
    </citation>
    <scope>NUCLEOTIDE SEQUENCE</scope>
    <source>
        <strain evidence="3">PFS-102/07</strain>
        <tissue evidence="3">Leaf</tissue>
    </source>
</reference>
<feature type="compositionally biased region" description="Basic and acidic residues" evidence="1">
    <location>
        <begin position="141"/>
        <end position="153"/>
    </location>
</feature>
<dbReference type="PANTHER" id="PTHR15000:SF1">
    <property type="entry name" value="ERYTHROID DIFFERENTIATION-RELATED FACTOR 1"/>
    <property type="match status" value="1"/>
</dbReference>
<feature type="domain" description="EDRF1 N-terminal" evidence="2">
    <location>
        <begin position="134"/>
        <end position="464"/>
    </location>
</feature>
<organism evidence="3">
    <name type="scientific">Brassica cretica</name>
    <name type="common">Mustard</name>
    <dbReference type="NCBI Taxonomy" id="69181"/>
    <lineage>
        <taxon>Eukaryota</taxon>
        <taxon>Viridiplantae</taxon>
        <taxon>Streptophyta</taxon>
        <taxon>Embryophyta</taxon>
        <taxon>Tracheophyta</taxon>
        <taxon>Spermatophyta</taxon>
        <taxon>Magnoliopsida</taxon>
        <taxon>eudicotyledons</taxon>
        <taxon>Gunneridae</taxon>
        <taxon>Pentapetalae</taxon>
        <taxon>rosids</taxon>
        <taxon>malvids</taxon>
        <taxon>Brassicales</taxon>
        <taxon>Brassicaceae</taxon>
        <taxon>Brassiceae</taxon>
        <taxon>Brassica</taxon>
    </lineage>
</organism>
<proteinExistence type="predicted"/>
<evidence type="ECO:0000313" key="3">
    <source>
        <dbReference type="EMBL" id="KAF2592567.1"/>
    </source>
</evidence>
<feature type="compositionally biased region" description="Basic and acidic residues" evidence="1">
    <location>
        <begin position="188"/>
        <end position="200"/>
    </location>
</feature>
<dbReference type="InterPro" id="IPR011990">
    <property type="entry name" value="TPR-like_helical_dom_sf"/>
</dbReference>
<gene>
    <name evidence="3" type="ORF">F2Q70_00042759</name>
</gene>
<sequence>MKRRVLLFGDTCRFQRARIDDVSSDVDHLEVIQGYGDEIDVIAPVDILKQIFKIPYSKARVSIAVQRVGHTLVLNPGPDVEEGEKLIRRHKNQPKCTKNVDESLFLNFAMHSVRMEACDCPPTHSPHTEGQSSSSALPAEENSRSAPDDRLDKAAGSGKQVKHDGLICKNEKSNKNKEVRKNTLISENNRKIKPSGDSEKHKRCGSNEFLRVLFWQFHNFRMLLGSDLLLFSNEKYLAVSLHLWDVSEKVTPLTWLEAWLDNVMASVPELAICYHEKGVVQGYELLKTEDIFLLKGISEDGTPAFHPHFVQKNGHAVLRFLQSNCKEDPGVYWLYKSAGEDVIQLFDLSIISKSHSSGDENDNAGTLPSMIYSGRSDSLFSLGNLLYRVGHRLSLSVVPNDLTKCASFLRKCLNFLDEPDHMVVRAYAHEQFARLILNNDEEVDLTFESNNVQREVKITDLEEESLDTVTVDHESEEVVFSEDKFTEDYSGSYKKLEADNKSHKEIETPAGTKEEAVPLDQNESSSSKGVKKGGIFKYLKGSKSDDDDDAESNLLAALNCYEETRRALQELPSGCNEFQSLNRKKGWVCNELGRNRLESKELNKAEDAFADAIVAFKEVNDHTNVILINCNLGHGRRALAEEIVAKMEALKLHPAFKNAYGQALETAKLEYSKSLSYYMAAKAEHSVATDLVQDDLKVEVYTQLAHTYLRLGMLLAKEDTTVAARGQNSILKTTHEVSASDAIREALALYESLEEIRKQEAAYSYLQLARYHKDCCLRILETDLHKPDTNVVQRAKQYALLADRNWQRSMDFYGPENHPSMFLTILIERSALSFSVSNFWQSKSMLETALSCLLEGRHISETHAESLRTKDPELYSKFWAQSQMVLKRMLTLSIPAEGANKSQSSGKLRELYKTSLKSISLSDLNAMHALWTTRVN</sequence>
<dbReference type="EMBL" id="QGKY02000164">
    <property type="protein sequence ID" value="KAF2592567.1"/>
    <property type="molecule type" value="Genomic_DNA"/>
</dbReference>
<accession>A0A8S9KFM6</accession>
<dbReference type="InterPro" id="IPR056582">
    <property type="entry name" value="EDRF1_N"/>
</dbReference>
<comment type="caution">
    <text evidence="3">The sequence shown here is derived from an EMBL/GenBank/DDBJ whole genome shotgun (WGS) entry which is preliminary data.</text>
</comment>
<feature type="compositionally biased region" description="Basic and acidic residues" evidence="1">
    <location>
        <begin position="161"/>
        <end position="181"/>
    </location>
</feature>